<dbReference type="Pfam" id="PF10604">
    <property type="entry name" value="Polyketide_cyc2"/>
    <property type="match status" value="1"/>
</dbReference>
<evidence type="ECO:0000313" key="1">
    <source>
        <dbReference type="EMBL" id="NYJ01908.1"/>
    </source>
</evidence>
<dbReference type="InterPro" id="IPR023393">
    <property type="entry name" value="START-like_dom_sf"/>
</dbReference>
<organism evidence="1 2">
    <name type="scientific">Nocardioides thalensis</name>
    <dbReference type="NCBI Taxonomy" id="1914755"/>
    <lineage>
        <taxon>Bacteria</taxon>
        <taxon>Bacillati</taxon>
        <taxon>Actinomycetota</taxon>
        <taxon>Actinomycetes</taxon>
        <taxon>Propionibacteriales</taxon>
        <taxon>Nocardioidaceae</taxon>
        <taxon>Nocardioides</taxon>
    </lineage>
</organism>
<dbReference type="AlphaFoldDB" id="A0A853C5Z7"/>
<dbReference type="EMBL" id="JACCFP010000001">
    <property type="protein sequence ID" value="NYJ01908.1"/>
    <property type="molecule type" value="Genomic_DNA"/>
</dbReference>
<dbReference type="SUPFAM" id="SSF55961">
    <property type="entry name" value="Bet v1-like"/>
    <property type="match status" value="1"/>
</dbReference>
<evidence type="ECO:0000313" key="2">
    <source>
        <dbReference type="Proteomes" id="UP000530424"/>
    </source>
</evidence>
<name>A0A853C5Z7_9ACTN</name>
<sequence length="154" mass="16379">MSDTTLRIAAAPRATFDYLADPRNRPEWQSSLRSVELLTDGPPRVGTRWIDRTTIGAAPRLEIVEMTPPAADGATAGAWTEVGRWRGLTARLTLTFDAVAADPGATDLGIVVAISGAGLWRGPAAVTRQLAPPAIRADLRRAARIVEAGARGDR</sequence>
<dbReference type="Gene3D" id="3.30.530.20">
    <property type="match status" value="1"/>
</dbReference>
<comment type="caution">
    <text evidence="1">The sequence shown here is derived from an EMBL/GenBank/DDBJ whole genome shotgun (WGS) entry which is preliminary data.</text>
</comment>
<keyword evidence="2" id="KW-1185">Reference proteome</keyword>
<accession>A0A853C5Z7</accession>
<dbReference type="InterPro" id="IPR019587">
    <property type="entry name" value="Polyketide_cyclase/dehydratase"/>
</dbReference>
<evidence type="ECO:0008006" key="3">
    <source>
        <dbReference type="Google" id="ProtNLM"/>
    </source>
</evidence>
<proteinExistence type="predicted"/>
<reference evidence="1 2" key="1">
    <citation type="submission" date="2020-07" db="EMBL/GenBank/DDBJ databases">
        <title>Sequencing the genomes of 1000 actinobacteria strains.</title>
        <authorList>
            <person name="Klenk H.-P."/>
        </authorList>
    </citation>
    <scope>NUCLEOTIDE SEQUENCE [LARGE SCALE GENOMIC DNA]</scope>
    <source>
        <strain evidence="1 2">DSM 103833</strain>
    </source>
</reference>
<protein>
    <recommendedName>
        <fullName evidence="3">SRPBCC family protein</fullName>
    </recommendedName>
</protein>
<dbReference type="Proteomes" id="UP000530424">
    <property type="component" value="Unassembled WGS sequence"/>
</dbReference>
<dbReference type="RefSeq" id="WP_179668335.1">
    <property type="nucleotide sequence ID" value="NZ_JACCFP010000001.1"/>
</dbReference>
<gene>
    <name evidence="1" type="ORF">HNR19_002606</name>
</gene>